<sequence length="748" mass="79977">MSEPQRTSSKGHTRNKSSTKTRPRSSTKGPLDVDDTPLSSPKSPAQRSPSTGQPRRPDPLSLRSRTSSPAVTAASERRSGAGGAKDFSFLIKPEIYHPLTPLNVPLAFRNSPKQPDPDTPLDELISRGHFRAAAIAAVQELTGSKGQVDPRDHARIFSLLYTRLACLTLIDATSLAAQEVKALEDPSNARLYVDESTGEHLIPWDLRVLIVRLQALGFNDARRAVMSYHDLGREARIRISRAAADHDSTARELWKARLHDLGIKVAGALIEMDDVSGAASHLANLRDKGDGTLSLSKALLWIHLGDVDRARSLCASAGGGSIPDRVISALCDMADASYEAAAETWQGLRKDVPDDEMVGINAAVCLLYLGKIQEGRDILEELVESGASSHTLLFNLSTMYELCTERNRGLKMRLAEQVSRMDESSRGWEKTTSDFKLLPNTFPTKTDRGMIPSSEPTMSDRVSQIAGHLNYPKGLLDGQVAIITGSGQGIGAEAARLFANEGAKVVVADIDANKGNVVAESINKSGGQAISVPGNVLDDSYLATLVSRAADFGQGHIHIIVNNAGYTWDGVIHKMTDKQWDNIVALHCTAPFKLVRAASAYFRVRDGAPRSIVNISSTSGIHGNAGQINYSLAKAGVTGLTKTIAKEWGPAFGVRCNAVAFGHILTRLTADKEDGAFVAGPDGEKIALGIPAKQKSGEVGDRAAAYGDIPLRRAGSATEAASSILAVASPLFSYVTGQTIMVTGGRNM</sequence>
<dbReference type="Pfam" id="PF00106">
    <property type="entry name" value="adh_short"/>
    <property type="match status" value="1"/>
</dbReference>
<dbReference type="InterPro" id="IPR002347">
    <property type="entry name" value="SDR_fam"/>
</dbReference>
<dbReference type="PRINTS" id="PR00080">
    <property type="entry name" value="SDRFAMILY"/>
</dbReference>
<organism evidence="5 6">
    <name type="scientific">Geosmithia morbida</name>
    <dbReference type="NCBI Taxonomy" id="1094350"/>
    <lineage>
        <taxon>Eukaryota</taxon>
        <taxon>Fungi</taxon>
        <taxon>Dikarya</taxon>
        <taxon>Ascomycota</taxon>
        <taxon>Pezizomycotina</taxon>
        <taxon>Sordariomycetes</taxon>
        <taxon>Hypocreomycetidae</taxon>
        <taxon>Hypocreales</taxon>
        <taxon>Bionectriaceae</taxon>
        <taxon>Geosmithia</taxon>
    </lineage>
</organism>
<dbReference type="RefSeq" id="XP_035320989.1">
    <property type="nucleotide sequence ID" value="XM_035469294.1"/>
</dbReference>
<name>A0A9P4YTM6_9HYPO</name>
<feature type="region of interest" description="Disordered" evidence="4">
    <location>
        <begin position="1"/>
        <end position="84"/>
    </location>
</feature>
<dbReference type="Proteomes" id="UP000749293">
    <property type="component" value="Unassembled WGS sequence"/>
</dbReference>
<comment type="similarity">
    <text evidence="1">Belongs to the short-chain dehydrogenases/reductases (SDR) family.</text>
</comment>
<feature type="compositionally biased region" description="Basic residues" evidence="4">
    <location>
        <begin position="9"/>
        <end position="25"/>
    </location>
</feature>
<feature type="compositionally biased region" description="Low complexity" evidence="4">
    <location>
        <begin position="59"/>
        <end position="69"/>
    </location>
</feature>
<evidence type="ECO:0000256" key="3">
    <source>
        <dbReference type="ARBA" id="ARBA00048508"/>
    </source>
</evidence>
<gene>
    <name evidence="5" type="ORF">GMORB2_7329</name>
</gene>
<dbReference type="PANTHER" id="PTHR42879:SF2">
    <property type="entry name" value="3-OXOACYL-[ACYL-CARRIER-PROTEIN] REDUCTASE FABG"/>
    <property type="match status" value="1"/>
</dbReference>
<dbReference type="InterPro" id="IPR050259">
    <property type="entry name" value="SDR"/>
</dbReference>
<evidence type="ECO:0000256" key="1">
    <source>
        <dbReference type="ARBA" id="ARBA00006484"/>
    </source>
</evidence>
<feature type="compositionally biased region" description="Polar residues" evidence="4">
    <location>
        <begin position="37"/>
        <end position="53"/>
    </location>
</feature>
<proteinExistence type="inferred from homology"/>
<dbReference type="Gene3D" id="3.40.50.720">
    <property type="entry name" value="NAD(P)-binding Rossmann-like Domain"/>
    <property type="match status" value="1"/>
</dbReference>
<dbReference type="GeneID" id="55973552"/>
<dbReference type="SUPFAM" id="SSF51735">
    <property type="entry name" value="NAD(P)-binding Rossmann-fold domains"/>
    <property type="match status" value="1"/>
</dbReference>
<reference evidence="5" key="1">
    <citation type="submission" date="2020-03" db="EMBL/GenBank/DDBJ databases">
        <title>Site-based positive gene gene selection in Geosmithia morbida across the United States reveals a broad range of putative effectors and factors for local host and environmental adapation.</title>
        <authorList>
            <person name="Onufrak A."/>
            <person name="Murdoch R.W."/>
            <person name="Gazis R."/>
            <person name="Huff M."/>
            <person name="Staton M."/>
            <person name="Klingeman W."/>
            <person name="Hadziabdic D."/>
        </authorList>
    </citation>
    <scope>NUCLEOTIDE SEQUENCE</scope>
    <source>
        <strain evidence="5">1262</strain>
    </source>
</reference>
<dbReference type="InterPro" id="IPR036291">
    <property type="entry name" value="NAD(P)-bd_dom_sf"/>
</dbReference>
<dbReference type="PANTHER" id="PTHR42879">
    <property type="entry name" value="3-OXOACYL-(ACYL-CARRIER-PROTEIN) REDUCTASE"/>
    <property type="match status" value="1"/>
</dbReference>
<keyword evidence="6" id="KW-1185">Reference proteome</keyword>
<evidence type="ECO:0000256" key="2">
    <source>
        <dbReference type="ARBA" id="ARBA00012948"/>
    </source>
</evidence>
<dbReference type="EC" id="1.1.1.100" evidence="2"/>
<comment type="catalytic activity">
    <reaction evidence="3">
        <text>a (3R)-hydroxyacyl-[ACP] + NADP(+) = a 3-oxoacyl-[ACP] + NADPH + H(+)</text>
        <dbReference type="Rhea" id="RHEA:17397"/>
        <dbReference type="Rhea" id="RHEA-COMP:9916"/>
        <dbReference type="Rhea" id="RHEA-COMP:9945"/>
        <dbReference type="ChEBI" id="CHEBI:15378"/>
        <dbReference type="ChEBI" id="CHEBI:57783"/>
        <dbReference type="ChEBI" id="CHEBI:58349"/>
        <dbReference type="ChEBI" id="CHEBI:78776"/>
        <dbReference type="ChEBI" id="CHEBI:78827"/>
        <dbReference type="EC" id="1.1.1.100"/>
    </reaction>
</comment>
<dbReference type="EMBL" id="JAANYQ010000009">
    <property type="protein sequence ID" value="KAF4122337.1"/>
    <property type="molecule type" value="Genomic_DNA"/>
</dbReference>
<dbReference type="PRINTS" id="PR00081">
    <property type="entry name" value="GDHRDH"/>
</dbReference>
<protein>
    <recommendedName>
        <fullName evidence="2">3-oxoacyl-[acyl-carrier-protein] reductase</fullName>
        <ecNumber evidence="2">1.1.1.100</ecNumber>
    </recommendedName>
</protein>
<dbReference type="GO" id="GO:0004316">
    <property type="term" value="F:3-oxoacyl-[acyl-carrier-protein] reductase (NADPH) activity"/>
    <property type="evidence" value="ECO:0007669"/>
    <property type="project" value="UniProtKB-EC"/>
</dbReference>
<evidence type="ECO:0000256" key="4">
    <source>
        <dbReference type="SAM" id="MobiDB-lite"/>
    </source>
</evidence>
<accession>A0A9P4YTM6</accession>
<evidence type="ECO:0000313" key="6">
    <source>
        <dbReference type="Proteomes" id="UP000749293"/>
    </source>
</evidence>
<evidence type="ECO:0000313" key="5">
    <source>
        <dbReference type="EMBL" id="KAF4122337.1"/>
    </source>
</evidence>
<comment type="caution">
    <text evidence="5">The sequence shown here is derived from an EMBL/GenBank/DDBJ whole genome shotgun (WGS) entry which is preliminary data.</text>
</comment>
<dbReference type="OrthoDB" id="428342at2759"/>
<dbReference type="AlphaFoldDB" id="A0A9P4YTM6"/>